<keyword evidence="1" id="KW-0472">Membrane</keyword>
<dbReference type="Pfam" id="PF00560">
    <property type="entry name" value="LRR_1"/>
    <property type="match status" value="1"/>
</dbReference>
<keyword evidence="2" id="KW-0732">Signal</keyword>
<protein>
    <recommendedName>
        <fullName evidence="5">Surface antigen-like protein</fullName>
    </recommendedName>
</protein>
<dbReference type="Gene3D" id="3.80.10.10">
    <property type="entry name" value="Ribonuclease Inhibitor"/>
    <property type="match status" value="1"/>
</dbReference>
<dbReference type="KEGG" id="loi:92363935"/>
<evidence type="ECO:0000313" key="3">
    <source>
        <dbReference type="EMBL" id="KAG5487680.1"/>
    </source>
</evidence>
<feature type="signal peptide" evidence="2">
    <location>
        <begin position="1"/>
        <end position="25"/>
    </location>
</feature>
<dbReference type="PANTHER" id="PTHR48004:SF59">
    <property type="entry name" value="LEUCINE-RICH REPEAT-CONTAINING N-TERMINAL PLANT-TYPE DOMAIN-CONTAINING PROTEIN"/>
    <property type="match status" value="1"/>
</dbReference>
<dbReference type="EMBL" id="JAFHLR010000005">
    <property type="protein sequence ID" value="KAG5487680.1"/>
    <property type="molecule type" value="Genomic_DNA"/>
</dbReference>
<dbReference type="Proteomes" id="UP000674143">
    <property type="component" value="Chromosome 5"/>
</dbReference>
<dbReference type="AlphaFoldDB" id="A0A836HP01"/>
<evidence type="ECO:0008006" key="5">
    <source>
        <dbReference type="Google" id="ProtNLM"/>
    </source>
</evidence>
<name>A0A836HP01_9TRYP</name>
<dbReference type="InterPro" id="IPR001611">
    <property type="entry name" value="Leu-rich_rpt"/>
</dbReference>
<keyword evidence="4" id="KW-1185">Reference proteome</keyword>
<organism evidence="3 4">
    <name type="scientific">Leishmania orientalis</name>
    <dbReference type="NCBI Taxonomy" id="2249476"/>
    <lineage>
        <taxon>Eukaryota</taxon>
        <taxon>Discoba</taxon>
        <taxon>Euglenozoa</taxon>
        <taxon>Kinetoplastea</taxon>
        <taxon>Metakinetoplastina</taxon>
        <taxon>Trypanosomatida</taxon>
        <taxon>Trypanosomatidae</taxon>
        <taxon>Leishmaniinae</taxon>
        <taxon>Leishmania</taxon>
    </lineage>
</organism>
<dbReference type="SUPFAM" id="SSF52058">
    <property type="entry name" value="L domain-like"/>
    <property type="match status" value="1"/>
</dbReference>
<dbReference type="InterPro" id="IPR052941">
    <property type="entry name" value="StomDev_PlantInt_Reg"/>
</dbReference>
<reference evidence="3 4" key="1">
    <citation type="submission" date="2021-02" db="EMBL/GenBank/DDBJ databases">
        <title>Leishmania (Mundinia) orientalis Genome sequencing and assembly.</title>
        <authorList>
            <person name="Almutairi H."/>
            <person name="Gatherer D."/>
        </authorList>
    </citation>
    <scope>NUCLEOTIDE SEQUENCE [LARGE SCALE GENOMIC DNA]</scope>
    <source>
        <strain evidence="3">LSCM4</strain>
    </source>
</reference>
<keyword evidence="1" id="KW-0812">Transmembrane</keyword>
<dbReference type="SMR" id="A0A836HP01"/>
<feature type="transmembrane region" description="Helical" evidence="1">
    <location>
        <begin position="261"/>
        <end position="282"/>
    </location>
</feature>
<gene>
    <name evidence="3" type="ORF">LSCM4_08128</name>
</gene>
<evidence type="ECO:0000313" key="4">
    <source>
        <dbReference type="Proteomes" id="UP000674143"/>
    </source>
</evidence>
<dbReference type="InterPro" id="IPR032675">
    <property type="entry name" value="LRR_dom_sf"/>
</dbReference>
<proteinExistence type="predicted"/>
<feature type="chain" id="PRO_5033046997" description="Surface antigen-like protein" evidence="2">
    <location>
        <begin position="26"/>
        <end position="283"/>
    </location>
</feature>
<comment type="caution">
    <text evidence="3">The sequence shown here is derived from an EMBL/GenBank/DDBJ whole genome shotgun (WGS) entry which is preliminary data.</text>
</comment>
<evidence type="ECO:0000256" key="2">
    <source>
        <dbReference type="SAM" id="SignalP"/>
    </source>
</evidence>
<dbReference type="RefSeq" id="XP_067065968.1">
    <property type="nucleotide sequence ID" value="XM_067210001.1"/>
</dbReference>
<dbReference type="PANTHER" id="PTHR48004">
    <property type="entry name" value="OS01G0149700 PROTEIN"/>
    <property type="match status" value="1"/>
</dbReference>
<accession>A0A836HP01</accession>
<keyword evidence="1" id="KW-1133">Transmembrane helix</keyword>
<sequence length="283" mass="30080">MACSLFSVVATVLGLILFLAAPTRADSINVNAATQAWLNKWIEAIPNLQIIWMNPNICSRSGIECVSATNSLNIRLDGVTSSGFNFIGTLPEVDSSIDGSKLQITSISVRGKTRFTGTVPASWSRITRLTSLDFSRTRLSGQIPDELGSLANLVSVDFSNAYFCYGLPNWSASAMPMLMRATFARNNMRGPFATTWSTFSASLSLDITGNKLCGCMPLSWESKPALVAAAKAMDAGTVTNCFRSCDSASLSYCPAPPTGNGAQIITIGTAVAALVATLFSLIF</sequence>
<dbReference type="GeneID" id="92363935"/>
<evidence type="ECO:0000256" key="1">
    <source>
        <dbReference type="SAM" id="Phobius"/>
    </source>
</evidence>